<reference evidence="2" key="1">
    <citation type="journal article" date="2019" name="bioRxiv">
        <title>The Genome of the Zebra Mussel, Dreissena polymorpha: A Resource for Invasive Species Research.</title>
        <authorList>
            <person name="McCartney M.A."/>
            <person name="Auch B."/>
            <person name="Kono T."/>
            <person name="Mallez S."/>
            <person name="Zhang Y."/>
            <person name="Obille A."/>
            <person name="Becker A."/>
            <person name="Abrahante J.E."/>
            <person name="Garbe J."/>
            <person name="Badalamenti J.P."/>
            <person name="Herman A."/>
            <person name="Mangelson H."/>
            <person name="Liachko I."/>
            <person name="Sullivan S."/>
            <person name="Sone E.D."/>
            <person name="Koren S."/>
            <person name="Silverstein K.A.T."/>
            <person name="Beckman K.B."/>
            <person name="Gohl D.M."/>
        </authorList>
    </citation>
    <scope>NUCLEOTIDE SEQUENCE</scope>
    <source>
        <strain evidence="2">Duluth1</strain>
        <tissue evidence="2">Whole animal</tissue>
    </source>
</reference>
<gene>
    <name evidence="2" type="ORF">DPMN_118887</name>
</gene>
<organism evidence="2 3">
    <name type="scientific">Dreissena polymorpha</name>
    <name type="common">Zebra mussel</name>
    <name type="synonym">Mytilus polymorpha</name>
    <dbReference type="NCBI Taxonomy" id="45954"/>
    <lineage>
        <taxon>Eukaryota</taxon>
        <taxon>Metazoa</taxon>
        <taxon>Spiralia</taxon>
        <taxon>Lophotrochozoa</taxon>
        <taxon>Mollusca</taxon>
        <taxon>Bivalvia</taxon>
        <taxon>Autobranchia</taxon>
        <taxon>Heteroconchia</taxon>
        <taxon>Euheterodonta</taxon>
        <taxon>Imparidentia</taxon>
        <taxon>Neoheterodontei</taxon>
        <taxon>Myida</taxon>
        <taxon>Dreissenoidea</taxon>
        <taxon>Dreissenidae</taxon>
        <taxon>Dreissena</taxon>
    </lineage>
</organism>
<sequence>MDLFVRSGVKAQSHYDAGGAPLRDPRSTGINRGSNGDDRDEQGKTGAPPGITGKDRQRPVRHRKLPGRHQEQLGRYRSFIGLWQRPGGAPVNAVRVHLKLRYISKPALCRDATDIHRGSAEALSVTTGAKPSGECRRCYGIPGLCRDPVGFYRGTTGDGALPGLHRDKP</sequence>
<accession>A0A9D4JNX5</accession>
<comment type="caution">
    <text evidence="2">The sequence shown here is derived from an EMBL/GenBank/DDBJ whole genome shotgun (WGS) entry which is preliminary data.</text>
</comment>
<name>A0A9D4JNX5_DREPO</name>
<reference evidence="2" key="2">
    <citation type="submission" date="2020-11" db="EMBL/GenBank/DDBJ databases">
        <authorList>
            <person name="McCartney M.A."/>
            <person name="Auch B."/>
            <person name="Kono T."/>
            <person name="Mallez S."/>
            <person name="Becker A."/>
            <person name="Gohl D.M."/>
            <person name="Silverstein K.A.T."/>
            <person name="Koren S."/>
            <person name="Bechman K.B."/>
            <person name="Herman A."/>
            <person name="Abrahante J.E."/>
            <person name="Garbe J."/>
        </authorList>
    </citation>
    <scope>NUCLEOTIDE SEQUENCE</scope>
    <source>
        <strain evidence="2">Duluth1</strain>
        <tissue evidence="2">Whole animal</tissue>
    </source>
</reference>
<dbReference type="AlphaFoldDB" id="A0A9D4JNX5"/>
<dbReference type="Proteomes" id="UP000828390">
    <property type="component" value="Unassembled WGS sequence"/>
</dbReference>
<proteinExistence type="predicted"/>
<evidence type="ECO:0000256" key="1">
    <source>
        <dbReference type="SAM" id="MobiDB-lite"/>
    </source>
</evidence>
<protein>
    <submittedName>
        <fullName evidence="2">Uncharacterized protein</fullName>
    </submittedName>
</protein>
<feature type="region of interest" description="Disordered" evidence="1">
    <location>
        <begin position="1"/>
        <end position="71"/>
    </location>
</feature>
<dbReference type="EMBL" id="JAIWYP010000005">
    <property type="protein sequence ID" value="KAH3817354.1"/>
    <property type="molecule type" value="Genomic_DNA"/>
</dbReference>
<evidence type="ECO:0000313" key="3">
    <source>
        <dbReference type="Proteomes" id="UP000828390"/>
    </source>
</evidence>
<keyword evidence="3" id="KW-1185">Reference proteome</keyword>
<evidence type="ECO:0000313" key="2">
    <source>
        <dbReference type="EMBL" id="KAH3817354.1"/>
    </source>
</evidence>